<evidence type="ECO:0000256" key="1">
    <source>
        <dbReference type="SAM" id="Phobius"/>
    </source>
</evidence>
<evidence type="ECO:0000313" key="3">
    <source>
        <dbReference type="Proteomes" id="UP000549113"/>
    </source>
</evidence>
<protein>
    <submittedName>
        <fullName evidence="2">Uncharacterized protein with PQ loop repeat</fullName>
    </submittedName>
</protein>
<feature type="transmembrane region" description="Helical" evidence="1">
    <location>
        <begin position="110"/>
        <end position="130"/>
    </location>
</feature>
<evidence type="ECO:0000313" key="2">
    <source>
        <dbReference type="EMBL" id="MBB4140627.1"/>
    </source>
</evidence>
<feature type="transmembrane region" description="Helical" evidence="1">
    <location>
        <begin position="150"/>
        <end position="170"/>
    </location>
</feature>
<keyword evidence="1" id="KW-0472">Membrane</keyword>
<dbReference type="AlphaFoldDB" id="A0AA40VN77"/>
<dbReference type="Proteomes" id="UP000549113">
    <property type="component" value="Unassembled WGS sequence"/>
</dbReference>
<reference evidence="2 3" key="1">
    <citation type="submission" date="2020-08" db="EMBL/GenBank/DDBJ databases">
        <title>Sequencing the genomes of 1000 actinobacteria strains.</title>
        <authorList>
            <person name="Klenk H.-P."/>
        </authorList>
    </citation>
    <scope>NUCLEOTIDE SEQUENCE [LARGE SCALE GENOMIC DNA]</scope>
    <source>
        <strain evidence="2 3">DSM 19600</strain>
    </source>
</reference>
<keyword evidence="3" id="KW-1185">Reference proteome</keyword>
<keyword evidence="1" id="KW-0812">Transmembrane</keyword>
<comment type="caution">
    <text evidence="2">The sequence shown here is derived from an EMBL/GenBank/DDBJ whole genome shotgun (WGS) entry which is preliminary data.</text>
</comment>
<dbReference type="EMBL" id="JACIFH010000001">
    <property type="protein sequence ID" value="MBB4140627.1"/>
    <property type="molecule type" value="Genomic_DNA"/>
</dbReference>
<accession>A0AA40VN77</accession>
<proteinExistence type="predicted"/>
<sequence length="181" mass="19246">MTGSPGFTDIPPLRRNRRRLPGSAGVLRLVFVICAIFGAAQWIVPAGARLVLNAGQVYPSDEPFSLWDPIAEFPVMSVPAWLTVGTGLVGMGAALAYFAVRGRAAAADAAYVSLVSLLVFGLFPWAIAAFDVDPTGIVHTPGPDGYPIGWHWLATPLSLVVLIVGIVVFVRGRDLGRRRPA</sequence>
<keyword evidence="1" id="KW-1133">Transmembrane helix</keyword>
<feature type="transmembrane region" description="Helical" evidence="1">
    <location>
        <begin position="78"/>
        <end position="98"/>
    </location>
</feature>
<organism evidence="2 3">
    <name type="scientific">Microbacterium invictum</name>
    <dbReference type="NCBI Taxonomy" id="515415"/>
    <lineage>
        <taxon>Bacteria</taxon>
        <taxon>Bacillati</taxon>
        <taxon>Actinomycetota</taxon>
        <taxon>Actinomycetes</taxon>
        <taxon>Micrococcales</taxon>
        <taxon>Microbacteriaceae</taxon>
        <taxon>Microbacterium</taxon>
    </lineage>
</organism>
<gene>
    <name evidence="2" type="ORF">BKA10_002421</name>
</gene>
<dbReference type="RefSeq" id="WP_183500133.1">
    <property type="nucleotide sequence ID" value="NZ_BAABCO010000004.1"/>
</dbReference>
<feature type="transmembrane region" description="Helical" evidence="1">
    <location>
        <begin position="25"/>
        <end position="44"/>
    </location>
</feature>
<name>A0AA40VN77_9MICO</name>